<dbReference type="EMBL" id="FMYM01000003">
    <property type="protein sequence ID" value="SDB91194.1"/>
    <property type="molecule type" value="Genomic_DNA"/>
</dbReference>
<evidence type="ECO:0000313" key="2">
    <source>
        <dbReference type="Proteomes" id="UP000242662"/>
    </source>
</evidence>
<name>A0A1G6HAM6_9BACI</name>
<sequence length="69" mass="7549">MDTPVEGGRTSLNKHDLAAWFQQHKDTASLLCRANRSVQEAWPLAIKQTAFPAVFRPSAQGADTPADID</sequence>
<dbReference type="AlphaFoldDB" id="A0A1G6HAM6"/>
<proteinExistence type="predicted"/>
<dbReference type="Proteomes" id="UP000242662">
    <property type="component" value="Unassembled WGS sequence"/>
</dbReference>
<evidence type="ECO:0000313" key="1">
    <source>
        <dbReference type="EMBL" id="SDB91194.1"/>
    </source>
</evidence>
<accession>A0A1G6HAM6</accession>
<dbReference type="RefSeq" id="WP_090774976.1">
    <property type="nucleotide sequence ID" value="NZ_FMYM01000003.1"/>
</dbReference>
<dbReference type="STRING" id="1464122.SAMN05421737_103114"/>
<organism evidence="1 2">
    <name type="scientific">Shouchella lonarensis</name>
    <dbReference type="NCBI Taxonomy" id="1464122"/>
    <lineage>
        <taxon>Bacteria</taxon>
        <taxon>Bacillati</taxon>
        <taxon>Bacillota</taxon>
        <taxon>Bacilli</taxon>
        <taxon>Bacillales</taxon>
        <taxon>Bacillaceae</taxon>
        <taxon>Shouchella</taxon>
    </lineage>
</organism>
<keyword evidence="2" id="KW-1185">Reference proteome</keyword>
<gene>
    <name evidence="1" type="ORF">SAMN05421737_103114</name>
</gene>
<dbReference type="OrthoDB" id="2887279at2"/>
<reference evidence="2" key="1">
    <citation type="submission" date="2016-09" db="EMBL/GenBank/DDBJ databases">
        <authorList>
            <person name="Varghese N."/>
            <person name="Submissions S."/>
        </authorList>
    </citation>
    <scope>NUCLEOTIDE SEQUENCE [LARGE SCALE GENOMIC DNA]</scope>
    <source>
        <strain evidence="2">25nlg</strain>
    </source>
</reference>
<protein>
    <submittedName>
        <fullName evidence="1">Uncharacterized protein</fullName>
    </submittedName>
</protein>